<feature type="transmembrane region" description="Helical" evidence="5">
    <location>
        <begin position="227"/>
        <end position="248"/>
    </location>
</feature>
<sequence length="466" mass="47652">MSHVPNDSPSPRLRLILLLVSAATFMAGLDLFIVNVAFPNLRHAFHTDDASLSWVLNAYAIAFAALPIPLGRLADAYGRRAGFAAGLTVFAAASIGCAVAPSLGWLIAARVAQAVGAAALVPTSLSLLLGEFPPARRPSAVATWAASGALAAAAGPPLGGLLVQAGWRWVFLINAPIAALALAGAFWLVAESRAEGRPQLPDLPGAMLLVLGIGLLTLGVVKGNDWSWGAPATVACLVGGPVAVAAFLARCARHRQPVVEPRMFSDRAFSAATAVTVLFFAGFGAIVLGNILFLTDAWHGSVLQAGLEFAPGPAMAALVSFTVSARLIARFGHRPLAVAGTLVTALGSTLLLATMTTDPAYVTHYLPGGLIIGAGVGLTLPTLAAAISAPLPPDQRAVGSGIFAMGRQLGTVLGVAAFIALLGHSEIDQGMSGYDRGWAFITVTELAAAIAGFGILGRSVLVPQHQ</sequence>
<comment type="subcellular location">
    <subcellularLocation>
        <location evidence="1">Cell membrane</location>
        <topology evidence="1">Multi-pass membrane protein</topology>
    </subcellularLocation>
</comment>
<feature type="transmembrane region" description="Helical" evidence="5">
    <location>
        <begin position="408"/>
        <end position="425"/>
    </location>
</feature>
<evidence type="ECO:0000313" key="8">
    <source>
        <dbReference type="Proteomes" id="UP000466794"/>
    </source>
</evidence>
<dbReference type="PROSITE" id="PS50850">
    <property type="entry name" value="MFS"/>
    <property type="match status" value="1"/>
</dbReference>
<organism evidence="7 8">
    <name type="scientific">Nocardia terrae</name>
    <dbReference type="NCBI Taxonomy" id="2675851"/>
    <lineage>
        <taxon>Bacteria</taxon>
        <taxon>Bacillati</taxon>
        <taxon>Actinomycetota</taxon>
        <taxon>Actinomycetes</taxon>
        <taxon>Mycobacteriales</taxon>
        <taxon>Nocardiaceae</taxon>
        <taxon>Nocardia</taxon>
    </lineage>
</organism>
<feature type="transmembrane region" description="Helical" evidence="5">
    <location>
        <begin position="365"/>
        <end position="387"/>
    </location>
</feature>
<dbReference type="PROSITE" id="PS00216">
    <property type="entry name" value="SUGAR_TRANSPORT_1"/>
    <property type="match status" value="1"/>
</dbReference>
<feature type="transmembrane region" description="Helical" evidence="5">
    <location>
        <begin position="336"/>
        <end position="353"/>
    </location>
</feature>
<evidence type="ECO:0000256" key="3">
    <source>
        <dbReference type="ARBA" id="ARBA00022989"/>
    </source>
</evidence>
<dbReference type="Pfam" id="PF07690">
    <property type="entry name" value="MFS_1"/>
    <property type="match status" value="1"/>
</dbReference>
<reference evidence="7 8" key="1">
    <citation type="submission" date="2019-12" db="EMBL/GenBank/DDBJ databases">
        <title>Nocardia sp. nov. ET3-3 isolated from soil.</title>
        <authorList>
            <person name="Kanchanasin P."/>
            <person name="Tanasupawat S."/>
            <person name="Yuki M."/>
            <person name="Kudo T."/>
        </authorList>
    </citation>
    <scope>NUCLEOTIDE SEQUENCE [LARGE SCALE GENOMIC DNA]</scope>
    <source>
        <strain evidence="7 8">ET3-3</strain>
    </source>
</reference>
<feature type="transmembrane region" description="Helical" evidence="5">
    <location>
        <begin position="202"/>
        <end position="221"/>
    </location>
</feature>
<feature type="domain" description="Major facilitator superfamily (MFS) profile" evidence="6">
    <location>
        <begin position="16"/>
        <end position="466"/>
    </location>
</feature>
<feature type="transmembrane region" description="Helical" evidence="5">
    <location>
        <begin position="15"/>
        <end position="38"/>
    </location>
</feature>
<dbReference type="InterPro" id="IPR020846">
    <property type="entry name" value="MFS_dom"/>
</dbReference>
<comment type="caution">
    <text evidence="7">The sequence shown here is derived from an EMBL/GenBank/DDBJ whole genome shotgun (WGS) entry which is preliminary data.</text>
</comment>
<dbReference type="Gene3D" id="1.20.1720.10">
    <property type="entry name" value="Multidrug resistance protein D"/>
    <property type="match status" value="1"/>
</dbReference>
<dbReference type="SUPFAM" id="SSF103473">
    <property type="entry name" value="MFS general substrate transporter"/>
    <property type="match status" value="1"/>
</dbReference>
<feature type="transmembrane region" description="Helical" evidence="5">
    <location>
        <begin position="437"/>
        <end position="456"/>
    </location>
</feature>
<feature type="transmembrane region" description="Helical" evidence="5">
    <location>
        <begin position="313"/>
        <end position="329"/>
    </location>
</feature>
<feature type="transmembrane region" description="Helical" evidence="5">
    <location>
        <begin position="169"/>
        <end position="190"/>
    </location>
</feature>
<feature type="transmembrane region" description="Helical" evidence="5">
    <location>
        <begin position="141"/>
        <end position="163"/>
    </location>
</feature>
<dbReference type="InterPro" id="IPR011701">
    <property type="entry name" value="MFS"/>
</dbReference>
<dbReference type="AlphaFoldDB" id="A0A7K1V956"/>
<dbReference type="Gene3D" id="1.20.1250.20">
    <property type="entry name" value="MFS general substrate transporter like domains"/>
    <property type="match status" value="1"/>
</dbReference>
<keyword evidence="8" id="KW-1185">Reference proteome</keyword>
<feature type="transmembrane region" description="Helical" evidence="5">
    <location>
        <begin position="269"/>
        <end position="293"/>
    </location>
</feature>
<dbReference type="InterPro" id="IPR036259">
    <property type="entry name" value="MFS_trans_sf"/>
</dbReference>
<dbReference type="GO" id="GO:0005886">
    <property type="term" value="C:plasma membrane"/>
    <property type="evidence" value="ECO:0007669"/>
    <property type="project" value="UniProtKB-SubCell"/>
</dbReference>
<evidence type="ECO:0000256" key="2">
    <source>
        <dbReference type="ARBA" id="ARBA00022692"/>
    </source>
</evidence>
<dbReference type="PANTHER" id="PTHR42718">
    <property type="entry name" value="MAJOR FACILITATOR SUPERFAMILY MULTIDRUG TRANSPORTER MFSC"/>
    <property type="match status" value="1"/>
</dbReference>
<proteinExistence type="predicted"/>
<dbReference type="Proteomes" id="UP000466794">
    <property type="component" value="Unassembled WGS sequence"/>
</dbReference>
<name>A0A7K1V956_9NOCA</name>
<dbReference type="InterPro" id="IPR005829">
    <property type="entry name" value="Sugar_transporter_CS"/>
</dbReference>
<evidence type="ECO:0000256" key="4">
    <source>
        <dbReference type="ARBA" id="ARBA00023136"/>
    </source>
</evidence>
<evidence type="ECO:0000256" key="5">
    <source>
        <dbReference type="SAM" id="Phobius"/>
    </source>
</evidence>
<evidence type="ECO:0000313" key="7">
    <source>
        <dbReference type="EMBL" id="MVU83174.1"/>
    </source>
</evidence>
<dbReference type="GO" id="GO:0022857">
    <property type="term" value="F:transmembrane transporter activity"/>
    <property type="evidence" value="ECO:0007669"/>
    <property type="project" value="InterPro"/>
</dbReference>
<keyword evidence="2 5" id="KW-0812">Transmembrane</keyword>
<evidence type="ECO:0000256" key="1">
    <source>
        <dbReference type="ARBA" id="ARBA00004651"/>
    </source>
</evidence>
<feature type="transmembrane region" description="Helical" evidence="5">
    <location>
        <begin position="50"/>
        <end position="70"/>
    </location>
</feature>
<keyword evidence="3 5" id="KW-1133">Transmembrane helix</keyword>
<evidence type="ECO:0000259" key="6">
    <source>
        <dbReference type="PROSITE" id="PS50850"/>
    </source>
</evidence>
<protein>
    <submittedName>
        <fullName evidence="7">MFS transporter</fullName>
    </submittedName>
</protein>
<dbReference type="RefSeq" id="WP_157392753.1">
    <property type="nucleotide sequence ID" value="NZ_WRPP01000012.1"/>
</dbReference>
<dbReference type="PANTHER" id="PTHR42718:SF48">
    <property type="entry name" value="CONSERVED TWO-DOMAIN MEMBRANE PROTEIN-RELATED"/>
    <property type="match status" value="1"/>
</dbReference>
<dbReference type="CDD" id="cd17321">
    <property type="entry name" value="MFS_MMR_MDR_like"/>
    <property type="match status" value="1"/>
</dbReference>
<gene>
    <name evidence="7" type="ORF">GPX89_38785</name>
</gene>
<dbReference type="EMBL" id="WRPP01000012">
    <property type="protein sequence ID" value="MVU83174.1"/>
    <property type="molecule type" value="Genomic_DNA"/>
</dbReference>
<feature type="transmembrane region" description="Helical" evidence="5">
    <location>
        <begin position="82"/>
        <end position="101"/>
    </location>
</feature>
<accession>A0A7K1V956</accession>
<keyword evidence="4 5" id="KW-0472">Membrane</keyword>